<reference evidence="1 2" key="1">
    <citation type="submission" date="2018-03" db="EMBL/GenBank/DDBJ databases">
        <title>Genomic Encyclopedia of Type Strains, Phase III (KMG-III): the genomes of soil and plant-associated and newly described type strains.</title>
        <authorList>
            <person name="Whitman W."/>
        </authorList>
    </citation>
    <scope>NUCLEOTIDE SEQUENCE [LARGE SCALE GENOMIC DNA]</scope>
    <source>
        <strain evidence="1 2">CGMCC 1.12700</strain>
    </source>
</reference>
<evidence type="ECO:0000313" key="1">
    <source>
        <dbReference type="EMBL" id="PSK95296.1"/>
    </source>
</evidence>
<protein>
    <recommendedName>
        <fullName evidence="3">Lipoprotein</fullName>
    </recommendedName>
</protein>
<dbReference type="OrthoDB" id="634553at2"/>
<comment type="caution">
    <text evidence="1">The sequence shown here is derived from an EMBL/GenBank/DDBJ whole genome shotgun (WGS) entry which is preliminary data.</text>
</comment>
<evidence type="ECO:0000313" key="2">
    <source>
        <dbReference type="Proteomes" id="UP000240572"/>
    </source>
</evidence>
<proteinExistence type="predicted"/>
<evidence type="ECO:0008006" key="3">
    <source>
        <dbReference type="Google" id="ProtNLM"/>
    </source>
</evidence>
<dbReference type="RefSeq" id="WP_106521957.1">
    <property type="nucleotide sequence ID" value="NZ_PYGD01000001.1"/>
</dbReference>
<keyword evidence="2" id="KW-1185">Reference proteome</keyword>
<accession>A0A2P8DDK9</accession>
<dbReference type="EMBL" id="PYGD01000001">
    <property type="protein sequence ID" value="PSK95296.1"/>
    <property type="molecule type" value="Genomic_DNA"/>
</dbReference>
<dbReference type="AlphaFoldDB" id="A0A2P8DDK9"/>
<dbReference type="Proteomes" id="UP000240572">
    <property type="component" value="Unassembled WGS sequence"/>
</dbReference>
<dbReference type="PROSITE" id="PS51257">
    <property type="entry name" value="PROKAR_LIPOPROTEIN"/>
    <property type="match status" value="1"/>
</dbReference>
<gene>
    <name evidence="1" type="ORF">B0I18_1011462</name>
</gene>
<name>A0A2P8DDK9_9BACT</name>
<organism evidence="1 2">
    <name type="scientific">Taibaiella chishuiensis</name>
    <dbReference type="NCBI Taxonomy" id="1434707"/>
    <lineage>
        <taxon>Bacteria</taxon>
        <taxon>Pseudomonadati</taxon>
        <taxon>Bacteroidota</taxon>
        <taxon>Chitinophagia</taxon>
        <taxon>Chitinophagales</taxon>
        <taxon>Chitinophagaceae</taxon>
        <taxon>Taibaiella</taxon>
    </lineage>
</organism>
<sequence length="360" mass="41484">MFSGKHLTIAARLLHKARILLWIPGFFLLWTAAGCGPKRKNAVEPAFYYWKTNFRMGGYEQRTLQQTGSKTLYIRLFDVDWDERQQQPRPVGLLQPSPVQDTTLTCIPVVFITQRCLARLQEKDLPVLASRITQLMAELCKGLQIKPPEIQIDCDWTKQRADLYFALLRQIKAQAFVQDKKMSCTIRMHQVKYTASSGIPPVDRGLLMVYNMGNLKKYGPANSILDLKDAKDYMKNIGQYPLPLDVALPFYHWGVLFIRQNFGGLVYNVSEDDFKKGDLVRIKGDLYLVPKPVEAAGYSFKPGTEIRFEHPDRDMLLDIASYIRPRINDSAFRLAYFHLDSFALRRFSITDMNAIREAFQ</sequence>